<reference evidence="3" key="2">
    <citation type="submission" date="2013-12" db="EMBL/GenBank/DDBJ databases">
        <authorList>
            <person name="Yu Y."/>
            <person name="Lee S."/>
            <person name="de Baynast K."/>
            <person name="Wissotski M."/>
            <person name="Liu L."/>
            <person name="Talag J."/>
            <person name="Goicoechea J."/>
            <person name="Angelova A."/>
            <person name="Jetty R."/>
            <person name="Kudrna D."/>
            <person name="Golser W."/>
            <person name="Rivera L."/>
            <person name="Zhang J."/>
            <person name="Wing R."/>
        </authorList>
    </citation>
    <scope>NUCLEOTIDE SEQUENCE</scope>
</reference>
<keyword evidence="3" id="KW-1185">Reference proteome</keyword>
<dbReference type="Gramene" id="LPERR03G32440.1">
    <property type="protein sequence ID" value="LPERR03G32440.1"/>
    <property type="gene ID" value="LPERR03G32440"/>
</dbReference>
<proteinExistence type="predicted"/>
<evidence type="ECO:0000313" key="3">
    <source>
        <dbReference type="Proteomes" id="UP000032180"/>
    </source>
</evidence>
<evidence type="ECO:0000259" key="1">
    <source>
        <dbReference type="Pfam" id="PF07762"/>
    </source>
</evidence>
<name>A0A0D9W0G6_9ORYZ</name>
<dbReference type="PANTHER" id="PTHR33086">
    <property type="entry name" value="OS05G0468200 PROTEIN-RELATED"/>
    <property type="match status" value="1"/>
</dbReference>
<sequence>MACLAPPFILLDGRDDGGGSEADQQQPALRLPIGETRAWGFNGLSVSSGFDAEMLLRSLVLEARVADAPNISSLTLTGGEIYGERLFPGIHAVHKNIVVFGSNLPRAPRTAYIIYDTISCSLSMIPSPPPCFHIVRTNLVLIAPDGSLVLMAKRPELSAGEEEEEGIKGKGKMPAELDREEEEAEGEDFFVGEGSKPGSDGDHTTKWEDILLLWPSSSPSPWTMNKRAILPNTDDDWLKVESSFLADLTFSSGGKCFWVDLLCGVLFCSSYDLLSDKVDRVHFTFIHLPPGYQADLRHTGDVADPTAYRTMASCGGSIMFVHIDGFVDHVPLSDRKVTLWRLCFNHIWVMESVICLKDLWNQEGFYMPRHMTPMYPILTTTGEKNTICFMLGEYYENWTGDTIMPTDAYFMLRVDMSCGTISSSAPLPAGCTSLPMVICSDFLSYAPLHPDECMPCAALPLPVDTFLLINNERTVQPPGIAWTVAEPFEREEADCIFQGNKLIW</sequence>
<dbReference type="PANTHER" id="PTHR33086:SF81">
    <property type="entry name" value="OS03G0789900 PROTEIN"/>
    <property type="match status" value="1"/>
</dbReference>
<dbReference type="InterPro" id="IPR011676">
    <property type="entry name" value="DUF1618"/>
</dbReference>
<dbReference type="HOGENOM" id="CLU_028502_4_1_1"/>
<feature type="domain" description="DUF1618" evidence="1">
    <location>
        <begin position="258"/>
        <end position="388"/>
    </location>
</feature>
<dbReference type="AlphaFoldDB" id="A0A0D9W0G6"/>
<evidence type="ECO:0000313" key="2">
    <source>
        <dbReference type="EnsemblPlants" id="LPERR03G32440.1"/>
    </source>
</evidence>
<dbReference type="Proteomes" id="UP000032180">
    <property type="component" value="Chromosome 3"/>
</dbReference>
<reference evidence="2" key="3">
    <citation type="submission" date="2015-04" db="UniProtKB">
        <authorList>
            <consortium name="EnsemblPlants"/>
        </authorList>
    </citation>
    <scope>IDENTIFICATION</scope>
</reference>
<reference evidence="2 3" key="1">
    <citation type="submission" date="2012-08" db="EMBL/GenBank/DDBJ databases">
        <title>Oryza genome evolution.</title>
        <authorList>
            <person name="Wing R.A."/>
        </authorList>
    </citation>
    <scope>NUCLEOTIDE SEQUENCE</scope>
</reference>
<protein>
    <recommendedName>
        <fullName evidence="1">DUF1618 domain-containing protein</fullName>
    </recommendedName>
</protein>
<dbReference type="EnsemblPlants" id="LPERR03G32440.1">
    <property type="protein sequence ID" value="LPERR03G32440.1"/>
    <property type="gene ID" value="LPERR03G32440"/>
</dbReference>
<organism evidence="2 3">
    <name type="scientific">Leersia perrieri</name>
    <dbReference type="NCBI Taxonomy" id="77586"/>
    <lineage>
        <taxon>Eukaryota</taxon>
        <taxon>Viridiplantae</taxon>
        <taxon>Streptophyta</taxon>
        <taxon>Embryophyta</taxon>
        <taxon>Tracheophyta</taxon>
        <taxon>Spermatophyta</taxon>
        <taxon>Magnoliopsida</taxon>
        <taxon>Liliopsida</taxon>
        <taxon>Poales</taxon>
        <taxon>Poaceae</taxon>
        <taxon>BOP clade</taxon>
        <taxon>Oryzoideae</taxon>
        <taxon>Oryzeae</taxon>
        <taxon>Oryzinae</taxon>
        <taxon>Leersia</taxon>
    </lineage>
</organism>
<dbReference type="Pfam" id="PF07762">
    <property type="entry name" value="DUF1618"/>
    <property type="match status" value="1"/>
</dbReference>
<accession>A0A0D9W0G6</accession>